<dbReference type="PROSITE" id="PS51032">
    <property type="entry name" value="AP2_ERF"/>
    <property type="match status" value="1"/>
</dbReference>
<feature type="non-terminal residue" evidence="8">
    <location>
        <position position="1"/>
    </location>
</feature>
<feature type="domain" description="AP2/ERF" evidence="7">
    <location>
        <begin position="19"/>
        <end position="79"/>
    </location>
</feature>
<dbReference type="SUPFAM" id="SSF54171">
    <property type="entry name" value="DNA-binding domain"/>
    <property type="match status" value="1"/>
</dbReference>
<dbReference type="GO" id="GO:0003700">
    <property type="term" value="F:DNA-binding transcription factor activity"/>
    <property type="evidence" value="ECO:0007669"/>
    <property type="project" value="InterPro"/>
</dbReference>
<dbReference type="InterPro" id="IPR036955">
    <property type="entry name" value="AP2/ERF_dom_sf"/>
</dbReference>
<evidence type="ECO:0000256" key="1">
    <source>
        <dbReference type="ARBA" id="ARBA00004123"/>
    </source>
</evidence>
<dbReference type="EMBL" id="LWDX02022998">
    <property type="protein sequence ID" value="OEL31627.1"/>
    <property type="molecule type" value="Genomic_DNA"/>
</dbReference>
<dbReference type="STRING" id="888268.A0A1E5W2M9"/>
<evidence type="ECO:0000256" key="2">
    <source>
        <dbReference type="ARBA" id="ARBA00023015"/>
    </source>
</evidence>
<accession>A0A1E5W2M9</accession>
<keyword evidence="9" id="KW-1185">Reference proteome</keyword>
<dbReference type="Gene3D" id="3.30.730.10">
    <property type="entry name" value="AP2/ERF domain"/>
    <property type="match status" value="1"/>
</dbReference>
<evidence type="ECO:0000256" key="6">
    <source>
        <dbReference type="SAM" id="MobiDB-lite"/>
    </source>
</evidence>
<feature type="region of interest" description="Disordered" evidence="6">
    <location>
        <begin position="1"/>
        <end position="25"/>
    </location>
</feature>
<organism evidence="8 9">
    <name type="scientific">Dichanthelium oligosanthes</name>
    <dbReference type="NCBI Taxonomy" id="888268"/>
    <lineage>
        <taxon>Eukaryota</taxon>
        <taxon>Viridiplantae</taxon>
        <taxon>Streptophyta</taxon>
        <taxon>Embryophyta</taxon>
        <taxon>Tracheophyta</taxon>
        <taxon>Spermatophyta</taxon>
        <taxon>Magnoliopsida</taxon>
        <taxon>Liliopsida</taxon>
        <taxon>Poales</taxon>
        <taxon>Poaceae</taxon>
        <taxon>PACMAD clade</taxon>
        <taxon>Panicoideae</taxon>
        <taxon>Panicodae</taxon>
        <taxon>Paniceae</taxon>
        <taxon>Dichantheliinae</taxon>
        <taxon>Dichanthelium</taxon>
    </lineage>
</organism>
<dbReference type="AlphaFoldDB" id="A0A1E5W2M9"/>
<evidence type="ECO:0000256" key="3">
    <source>
        <dbReference type="ARBA" id="ARBA00023125"/>
    </source>
</evidence>
<comment type="subcellular location">
    <subcellularLocation>
        <location evidence="1">Nucleus</location>
    </subcellularLocation>
</comment>
<dbReference type="InterPro" id="IPR044808">
    <property type="entry name" value="ERF_plant"/>
</dbReference>
<keyword evidence="4" id="KW-0804">Transcription</keyword>
<evidence type="ECO:0000259" key="7">
    <source>
        <dbReference type="PROSITE" id="PS51032"/>
    </source>
</evidence>
<keyword evidence="2" id="KW-0805">Transcription regulation</keyword>
<evidence type="ECO:0000256" key="5">
    <source>
        <dbReference type="ARBA" id="ARBA00023242"/>
    </source>
</evidence>
<dbReference type="InterPro" id="IPR016177">
    <property type="entry name" value="DNA-bd_dom_sf"/>
</dbReference>
<dbReference type="GO" id="GO:0003677">
    <property type="term" value="F:DNA binding"/>
    <property type="evidence" value="ECO:0007669"/>
    <property type="project" value="UniProtKB-KW"/>
</dbReference>
<dbReference type="PANTHER" id="PTHR31190:SF142">
    <property type="entry name" value="ETHYLENE-RESPONSIVE TRANSCRIPTION FACTOR RAP2-3"/>
    <property type="match status" value="1"/>
</dbReference>
<proteinExistence type="predicted"/>
<dbReference type="GO" id="GO:0009873">
    <property type="term" value="P:ethylene-activated signaling pathway"/>
    <property type="evidence" value="ECO:0007669"/>
    <property type="project" value="InterPro"/>
</dbReference>
<evidence type="ECO:0000313" key="9">
    <source>
        <dbReference type="Proteomes" id="UP000095767"/>
    </source>
</evidence>
<dbReference type="GO" id="GO:0005634">
    <property type="term" value="C:nucleus"/>
    <property type="evidence" value="ECO:0007669"/>
    <property type="project" value="UniProtKB-SubCell"/>
</dbReference>
<comment type="caution">
    <text evidence="8">The sequence shown here is derived from an EMBL/GenBank/DDBJ whole genome shotgun (WGS) entry which is preliminary data.</text>
</comment>
<evidence type="ECO:0000256" key="4">
    <source>
        <dbReference type="ARBA" id="ARBA00023163"/>
    </source>
</evidence>
<dbReference type="PRINTS" id="PR00367">
    <property type="entry name" value="ETHRSPELEMNT"/>
</dbReference>
<keyword evidence="5" id="KW-0539">Nucleus</keyword>
<dbReference type="InterPro" id="IPR001471">
    <property type="entry name" value="AP2/ERF_dom"/>
</dbReference>
<sequence length="93" mass="10115">AAALGAGRAVAEQDPEGAANKGVRRRPWGKWAAEIRDPIKGVRVWPGTFPSDEAAALAYDPTARDIRRPRSRSWRLGWVMAGRPAGAPLARWS</sequence>
<dbReference type="Proteomes" id="UP000095767">
    <property type="component" value="Unassembled WGS sequence"/>
</dbReference>
<dbReference type="PANTHER" id="PTHR31190">
    <property type="entry name" value="DNA-BINDING DOMAIN"/>
    <property type="match status" value="1"/>
</dbReference>
<name>A0A1E5W2M9_9POAL</name>
<dbReference type="Pfam" id="PF00847">
    <property type="entry name" value="AP2"/>
    <property type="match status" value="1"/>
</dbReference>
<protein>
    <recommendedName>
        <fullName evidence="7">AP2/ERF domain-containing protein</fullName>
    </recommendedName>
</protein>
<keyword evidence="3" id="KW-0238">DNA-binding</keyword>
<evidence type="ECO:0000313" key="8">
    <source>
        <dbReference type="EMBL" id="OEL31627.1"/>
    </source>
</evidence>
<dbReference type="OrthoDB" id="10038011at2759"/>
<dbReference type="SMART" id="SM00380">
    <property type="entry name" value="AP2"/>
    <property type="match status" value="1"/>
</dbReference>
<reference evidence="8 9" key="1">
    <citation type="submission" date="2016-09" db="EMBL/GenBank/DDBJ databases">
        <title>The draft genome of Dichanthelium oligosanthes: A C3 panicoid grass species.</title>
        <authorList>
            <person name="Studer A.J."/>
            <person name="Schnable J.C."/>
            <person name="Brutnell T.P."/>
        </authorList>
    </citation>
    <scope>NUCLEOTIDE SEQUENCE [LARGE SCALE GENOMIC DNA]</scope>
    <source>
        <strain evidence="9">cv. Kellogg 1175</strain>
        <tissue evidence="8">Leaf</tissue>
    </source>
</reference>
<feature type="compositionally biased region" description="Low complexity" evidence="6">
    <location>
        <begin position="1"/>
        <end position="10"/>
    </location>
</feature>
<gene>
    <name evidence="8" type="ORF">BAE44_0007355</name>
</gene>
<dbReference type="CDD" id="cd00018">
    <property type="entry name" value="AP2"/>
    <property type="match status" value="1"/>
</dbReference>